<dbReference type="OrthoDB" id="5997366at2759"/>
<keyword evidence="4" id="KW-1185">Reference proteome</keyword>
<evidence type="ECO:0000256" key="1">
    <source>
        <dbReference type="SAM" id="MobiDB-lite"/>
    </source>
</evidence>
<dbReference type="Pfam" id="PF16589">
    <property type="entry name" value="BRCT_2"/>
    <property type="match status" value="1"/>
</dbReference>
<dbReference type="Gene3D" id="3.40.50.10190">
    <property type="entry name" value="BRCT domain"/>
    <property type="match status" value="1"/>
</dbReference>
<dbReference type="EMBL" id="JAIZAY010000013">
    <property type="protein sequence ID" value="KAJ8030742.1"/>
    <property type="molecule type" value="Genomic_DNA"/>
</dbReference>
<dbReference type="SUPFAM" id="SSF52113">
    <property type="entry name" value="BRCT domain"/>
    <property type="match status" value="1"/>
</dbReference>
<evidence type="ECO:0000313" key="4">
    <source>
        <dbReference type="Proteomes" id="UP001152320"/>
    </source>
</evidence>
<proteinExistence type="predicted"/>
<dbReference type="InterPro" id="IPR001357">
    <property type="entry name" value="BRCT_dom"/>
</dbReference>
<organism evidence="3 4">
    <name type="scientific">Holothuria leucospilota</name>
    <name type="common">Black long sea cucumber</name>
    <name type="synonym">Mertensiothuria leucospilota</name>
    <dbReference type="NCBI Taxonomy" id="206669"/>
    <lineage>
        <taxon>Eukaryota</taxon>
        <taxon>Metazoa</taxon>
        <taxon>Echinodermata</taxon>
        <taxon>Eleutherozoa</taxon>
        <taxon>Echinozoa</taxon>
        <taxon>Holothuroidea</taxon>
        <taxon>Aspidochirotacea</taxon>
        <taxon>Aspidochirotida</taxon>
        <taxon>Holothuriidae</taxon>
        <taxon>Holothuria</taxon>
    </lineage>
</organism>
<feature type="compositionally biased region" description="Basic residues" evidence="1">
    <location>
        <begin position="156"/>
        <end position="166"/>
    </location>
</feature>
<evidence type="ECO:0000313" key="3">
    <source>
        <dbReference type="EMBL" id="KAJ8030742.1"/>
    </source>
</evidence>
<sequence length="1481" mass="168867">MDFKIGSKVQAIDELGRWENGKVVGIWDDLYEIKFDGWSSDFNAKVKPHQVRWPVDTLLGEVEAASQRQRRNGGKCNKDYLSVLHTLCIDDEVSVLGSDSTILIATVKEVDRFLRKVTVFVETEEKERPTFHSSQIVVEDEGKDDSDDQPQQPEKKRPKETKRKSQQKADEAVVENICGGQTITCGDVVELASAGVTAGISSIEKAGNEHIIKASLLVADELQEDITITAPSSKVSAINAYTKLKSRKVLTTWRTRAYSESVEKARSCFVYRHTLRKQQLKLALGRESSGELGKALELEIYSRLNFKIKQQNSCQPIVYDANVNLPKILVVEIGLIEGRNCQKVKVTEALTVAGVEYTLTGTVVMRKGHFLNVVKYRVGFVRLDGKPLSGSHQFFSPTFSGALTGDVNNSSKSCITSPFDLRIHVLVFKRCDNMTQAVLNCENLKSLMSRETHVPVQGNEIHCIDEETNSSKEGFASTSQQDQTKTYISAKKGSDRLSDLKGNFFLVRNKGSKTSHTTSPYPEFESSGLCTKNAFSYLEDELDKAIHTSKSTASKSNFENKGSITSLQKTVEQKPPDVVKVKAKKRNSEGKRLSYATTNKENLPHYSASGNKESMHQTFQTTSANRPPLQKVQLNLNAGADVSDQRNVRHSSLLKGESSTTPLHCHFQPANIDYDKHVISLGLEKVAMKLNGNEIFLLCNDIFRVLDMANHIRNKGFTQVDKRLEASGQKNCFIIEKKRRKYIRLDAVLVLLEAKRGWWKDKHTAVKQALKEVLQDHERFCNSTRECSALIDESEVKHEKSNLSSDYVTESHDGSPKFTTTGDEMFLEALLDGNKVLSPTSDLGWNIYSETSLMSKEVTDSAGFRTGLEAKIDRQCPSAIFNTVPLKNYIFCLLHGLARSVEKFMNLVVSDILSEANKAQQCGEDRVSYLESKLNALENNINRRGIRQGNFRIHFDKSGKVEPVKLNKDSALTIIAPEWHDYGSKIKFPHVLTNVSTGRPLQKQVKKEVREKLGLKEKYTEAEIERDIWDHFYQMCIILKEDPIPKLIEGKVEGSLDPEDYSWGYTEHQKIDYLHHAECFYQLFVLRCTHKNLTPYMVKFIDYASLFMKELPFSMGRYQSEGGEHANYLHNCFYYQHTTRHGGRQKEDPILAIFNNIWSSLSYSICSGGTTDNGMKVSNDFEQYVKQHVNAKIIQTWWRMVFFQKQHIRAVLCIQKYFRQRKRGKPFVKLNVSYASKLHSDEEELSFHHYHFAICGTLPVIDGKKYSQATFKDLITNHHGRVCAKLPDSNKLSTKRYTVLTSDKVCEMKTIPSQIKSALRNGHKILKFNFVTDSIRDGKLKNEQHYMLDFTKHLKTLPKRLSLESKHFSKRKTMKSLIMGKRKTPWKPKRVTLGNPCLHYVWRNMRNHQKMKKLSFHENRDLFSKLMKQWKNLPLEEKSAEEKAWKVEADVKLQLKKNMSLMNLRTNTFSILNCIIAKTLN</sequence>
<feature type="compositionally biased region" description="Acidic residues" evidence="1">
    <location>
        <begin position="138"/>
        <end position="148"/>
    </location>
</feature>
<feature type="region of interest" description="Disordered" evidence="1">
    <location>
        <begin position="130"/>
        <end position="170"/>
    </location>
</feature>
<dbReference type="Gene3D" id="2.30.30.140">
    <property type="match status" value="1"/>
</dbReference>
<dbReference type="Proteomes" id="UP001152320">
    <property type="component" value="Chromosome 13"/>
</dbReference>
<reference evidence="3" key="1">
    <citation type="submission" date="2021-10" db="EMBL/GenBank/DDBJ databases">
        <title>Tropical sea cucumber genome reveals ecological adaptation and Cuvierian tubules defense mechanism.</title>
        <authorList>
            <person name="Chen T."/>
        </authorList>
    </citation>
    <scope>NUCLEOTIDE SEQUENCE</scope>
    <source>
        <strain evidence="3">Nanhai2018</strain>
        <tissue evidence="3">Muscle</tissue>
    </source>
</reference>
<evidence type="ECO:0000259" key="2">
    <source>
        <dbReference type="Pfam" id="PF16589"/>
    </source>
</evidence>
<protein>
    <recommendedName>
        <fullName evidence="2">BRCT domain-containing protein</fullName>
    </recommendedName>
</protein>
<gene>
    <name evidence="3" type="ORF">HOLleu_27234</name>
</gene>
<comment type="caution">
    <text evidence="3">The sequence shown here is derived from an EMBL/GenBank/DDBJ whole genome shotgun (WGS) entry which is preliminary data.</text>
</comment>
<dbReference type="InterPro" id="IPR036420">
    <property type="entry name" value="BRCT_dom_sf"/>
</dbReference>
<accession>A0A9Q1BQ36</accession>
<name>A0A9Q1BQ36_HOLLE</name>
<feature type="domain" description="BRCT" evidence="2">
    <location>
        <begin position="1247"/>
        <end position="1346"/>
    </location>
</feature>